<gene>
    <name evidence="2" type="ORF">EG343_11100</name>
</gene>
<sequence>MYKYTKSGFQVFVEAEIVDLNKRIISKQNELKSIEHEVRMKKLELEKAQKTQISTDTRKEIEKLLTILKEK</sequence>
<keyword evidence="1" id="KW-0175">Coiled coil</keyword>
<dbReference type="EMBL" id="CP033923">
    <property type="protein sequence ID" value="AZA91137.1"/>
    <property type="molecule type" value="Genomic_DNA"/>
</dbReference>
<dbReference type="Proteomes" id="UP000278288">
    <property type="component" value="Chromosome"/>
</dbReference>
<dbReference type="RefSeq" id="WP_123857832.1">
    <property type="nucleotide sequence ID" value="NZ_CP033923.1"/>
</dbReference>
<keyword evidence="3" id="KW-1185">Reference proteome</keyword>
<dbReference type="KEGG" id="cnk:EG343_11100"/>
<evidence type="ECO:0000313" key="2">
    <source>
        <dbReference type="EMBL" id="AZA91137.1"/>
    </source>
</evidence>
<proteinExistence type="predicted"/>
<accession>A0AAD0YLR5</accession>
<evidence type="ECO:0000256" key="1">
    <source>
        <dbReference type="SAM" id="Coils"/>
    </source>
</evidence>
<dbReference type="AlphaFoldDB" id="A0AAD0YLR5"/>
<reference evidence="2 3" key="1">
    <citation type="submission" date="2018-11" db="EMBL/GenBank/DDBJ databases">
        <title>Proposal to divide the Flavobacteriaceae and reorganize its genera based on Amino Acid Identity values calculated from whole genome sequences.</title>
        <authorList>
            <person name="Nicholson A.C."/>
            <person name="Gulvik C.A."/>
            <person name="Whitney A.M."/>
            <person name="Humrighouse B.W."/>
            <person name="Bell M."/>
            <person name="Holmes B."/>
            <person name="Steigerwalt A.G."/>
            <person name="Villarma A."/>
            <person name="Sheth M."/>
            <person name="Batra D."/>
            <person name="Pryor J."/>
            <person name="Bernardet J.-F."/>
            <person name="Hugo C."/>
            <person name="Kampfer P."/>
            <person name="Newman J."/>
            <person name="McQuiston J.R."/>
        </authorList>
    </citation>
    <scope>NUCLEOTIDE SEQUENCE [LARGE SCALE GENOMIC DNA]</scope>
    <source>
        <strain evidence="2 3">G0041</strain>
    </source>
</reference>
<feature type="coiled-coil region" evidence="1">
    <location>
        <begin position="17"/>
        <end position="51"/>
    </location>
</feature>
<protein>
    <submittedName>
        <fullName evidence="2">Uncharacterized protein</fullName>
    </submittedName>
</protein>
<evidence type="ECO:0000313" key="3">
    <source>
        <dbReference type="Proteomes" id="UP000278288"/>
    </source>
</evidence>
<name>A0AAD0YLR5_CHRNA</name>
<organism evidence="2 3">
    <name type="scientific">Chryseobacterium nakagawai</name>
    <dbReference type="NCBI Taxonomy" id="1241982"/>
    <lineage>
        <taxon>Bacteria</taxon>
        <taxon>Pseudomonadati</taxon>
        <taxon>Bacteroidota</taxon>
        <taxon>Flavobacteriia</taxon>
        <taxon>Flavobacteriales</taxon>
        <taxon>Weeksellaceae</taxon>
        <taxon>Chryseobacterium group</taxon>
        <taxon>Chryseobacterium</taxon>
    </lineage>
</organism>